<evidence type="ECO:0000256" key="1">
    <source>
        <dbReference type="SAM" id="Phobius"/>
    </source>
</evidence>
<dbReference type="RefSeq" id="WP_038999985.1">
    <property type="nucleotide sequence ID" value="NZ_CP014327.1"/>
</dbReference>
<evidence type="ECO:0000256" key="2">
    <source>
        <dbReference type="SAM" id="SignalP"/>
    </source>
</evidence>
<accession>A0A126V1F8</accession>
<proteinExistence type="predicted"/>
<evidence type="ECO:0000313" key="3">
    <source>
        <dbReference type="EMBL" id="AML52162.1"/>
    </source>
</evidence>
<organism evidence="3 4">
    <name type="scientific">Falsihalocynthiibacter arcticus</name>
    <dbReference type="NCBI Taxonomy" id="1579316"/>
    <lineage>
        <taxon>Bacteria</taxon>
        <taxon>Pseudomonadati</taxon>
        <taxon>Pseudomonadota</taxon>
        <taxon>Alphaproteobacteria</taxon>
        <taxon>Rhodobacterales</taxon>
        <taxon>Roseobacteraceae</taxon>
        <taxon>Falsihalocynthiibacter</taxon>
    </lineage>
</organism>
<name>A0A126V1F8_9RHOB</name>
<dbReference type="Pfam" id="PF13795">
    <property type="entry name" value="HupE_UreJ_2"/>
    <property type="match status" value="1"/>
</dbReference>
<dbReference type="Proteomes" id="UP000070371">
    <property type="component" value="Chromosome"/>
</dbReference>
<sequence length="337" mass="36490">MIRLILLGLMLAFLGTPVPSAHAHALEPGYLELEPLEAENWRVTWRKPAVSGQPMSIEAVLPENCAYQRPPSTQFDGYAYISRWTTECVGGLTGNEITIEGLENTNTDVLVRYTLDSETGQTMRLTARTPSFVIPATPSTFGVFTSYVALGVEHILGGIDHLVFVLALLLLIRNWRPLVAAITAFTVAHSISLVAATLGWVTLPAPPVEAVIALSIMFLASELVQQSKDHQTLTVRYPWAVAFAFGLLHGLGFAGALVEIGLPEGDIPLALFSFNVGVEIGQLMFITVVLLLGYLLLRLAPKNARKALQPQGVALITIGYGIGGVAAFWFVQRLALF</sequence>
<evidence type="ECO:0000313" key="4">
    <source>
        <dbReference type="Proteomes" id="UP000070371"/>
    </source>
</evidence>
<dbReference type="STRING" id="1579316.RC74_13565"/>
<protein>
    <recommendedName>
        <fullName evidence="5">HupE / UreJ protein</fullName>
    </recommendedName>
</protein>
<gene>
    <name evidence="3" type="ORF">RC74_13565</name>
</gene>
<feature type="transmembrane region" description="Helical" evidence="1">
    <location>
        <begin position="178"/>
        <end position="201"/>
    </location>
</feature>
<keyword evidence="1" id="KW-1133">Transmembrane helix</keyword>
<feature type="signal peptide" evidence="2">
    <location>
        <begin position="1"/>
        <end position="23"/>
    </location>
</feature>
<feature type="transmembrane region" description="Helical" evidence="1">
    <location>
        <begin position="237"/>
        <end position="260"/>
    </location>
</feature>
<feature type="transmembrane region" description="Helical" evidence="1">
    <location>
        <begin position="207"/>
        <end position="225"/>
    </location>
</feature>
<keyword evidence="1" id="KW-0812">Transmembrane</keyword>
<evidence type="ECO:0008006" key="5">
    <source>
        <dbReference type="Google" id="ProtNLM"/>
    </source>
</evidence>
<dbReference type="EMBL" id="CP014327">
    <property type="protein sequence ID" value="AML52162.1"/>
    <property type="molecule type" value="Genomic_DNA"/>
</dbReference>
<dbReference type="InterPro" id="IPR032809">
    <property type="entry name" value="Put_HupE_UreJ"/>
</dbReference>
<reference evidence="3 4" key="1">
    <citation type="submission" date="2016-02" db="EMBL/GenBank/DDBJ databases">
        <title>Complete genome sequence of Halocynthiibacter arcticus PAMC 20958t from arctic marine sediment.</title>
        <authorList>
            <person name="Lee Y.M."/>
            <person name="Baek K."/>
            <person name="Lee H.K."/>
            <person name="Shin S.C."/>
        </authorList>
    </citation>
    <scope>NUCLEOTIDE SEQUENCE [LARGE SCALE GENOMIC DNA]</scope>
    <source>
        <strain evidence="3">PAMC 20958</strain>
    </source>
</reference>
<feature type="transmembrane region" description="Helical" evidence="1">
    <location>
        <begin position="312"/>
        <end position="331"/>
    </location>
</feature>
<feature type="transmembrane region" description="Helical" evidence="1">
    <location>
        <begin position="280"/>
        <end position="300"/>
    </location>
</feature>
<feature type="chain" id="PRO_5007443218" description="HupE / UreJ protein" evidence="2">
    <location>
        <begin position="24"/>
        <end position="337"/>
    </location>
</feature>
<keyword evidence="4" id="KW-1185">Reference proteome</keyword>
<dbReference type="AlphaFoldDB" id="A0A126V1F8"/>
<feature type="transmembrane region" description="Helical" evidence="1">
    <location>
        <begin position="147"/>
        <end position="171"/>
    </location>
</feature>
<keyword evidence="2" id="KW-0732">Signal</keyword>
<dbReference type="KEGG" id="hat:RC74_13565"/>
<keyword evidence="1" id="KW-0472">Membrane</keyword>